<protein>
    <recommendedName>
        <fullName evidence="4">Sugar kinase</fullName>
    </recommendedName>
</protein>
<sequence length="385" mass="40403">MLTAADLGAANRSRLIRILHRDGPQSRAGLAAALGVSRATVTTIVQPVLDAGLLVEQEPVQPAARRGGGRAGKPARPLWFSDAVMLGGVYVSGDGVHCAVLRMDGEVVREVRVPLAREHVAEGVLSACGDFFAGTALMGVGVAAAGMVDTEAGVILEIYRAPGLTGMAIGPELQEKLGVPVVVDHHPRVQAIGDLWFGEGRELAGFVSLHTGEVLGAGMVHRGRVLRGDRGGGGEVGHMVVDAGGERCVCGRIGCWETIATLPWLRREAERGGLDGARGMTCAELIALAEKVPAAKVLLHRYLRNIAQGIADLEQVLGLQRYLVHGDVGHGGRRVEEILAGELDGMLNRRRALPLVTAVADDDRSTLLGAAGLLLSATFSLDVDR</sequence>
<dbReference type="Gene3D" id="3.30.420.40">
    <property type="match status" value="2"/>
</dbReference>
<dbReference type="Proteomes" id="UP000217889">
    <property type="component" value="Chromosome"/>
</dbReference>
<dbReference type="SUPFAM" id="SSF46785">
    <property type="entry name" value="Winged helix' DNA-binding domain"/>
    <property type="match status" value="1"/>
</dbReference>
<dbReference type="EMBL" id="CP023564">
    <property type="protein sequence ID" value="ATG55851.1"/>
    <property type="molecule type" value="Genomic_DNA"/>
</dbReference>
<evidence type="ECO:0000256" key="1">
    <source>
        <dbReference type="ARBA" id="ARBA00006479"/>
    </source>
</evidence>
<comment type="similarity">
    <text evidence="1">Belongs to the ROK (NagC/XylR) family.</text>
</comment>
<reference evidence="2 3" key="1">
    <citation type="journal article" date="2014" name="Int. J. Syst. Evol. Microbiol.">
        <title>Brachybacterium ginsengisoli sp. nov., isolated from soil of a ginseng field.</title>
        <authorList>
            <person name="Hoang V.A."/>
            <person name="Kim Y.J."/>
            <person name="Nguyen N.L."/>
            <person name="Yang D.C."/>
        </authorList>
    </citation>
    <scope>NUCLEOTIDE SEQUENCE [LARGE SCALE GENOMIC DNA]</scope>
    <source>
        <strain evidence="2 3">DCY80</strain>
    </source>
</reference>
<dbReference type="PANTHER" id="PTHR18964:SF169">
    <property type="entry name" value="N-ACETYLMANNOSAMINE KINASE"/>
    <property type="match status" value="1"/>
</dbReference>
<dbReference type="InterPro" id="IPR043129">
    <property type="entry name" value="ATPase_NBD"/>
</dbReference>
<dbReference type="InterPro" id="IPR000600">
    <property type="entry name" value="ROK"/>
</dbReference>
<dbReference type="AlphaFoldDB" id="A0A291H057"/>
<dbReference type="InterPro" id="IPR036390">
    <property type="entry name" value="WH_DNA-bd_sf"/>
</dbReference>
<dbReference type="KEGG" id="bgg:CFK41_14495"/>
<dbReference type="SUPFAM" id="SSF53067">
    <property type="entry name" value="Actin-like ATPase domain"/>
    <property type="match status" value="1"/>
</dbReference>
<gene>
    <name evidence="2" type="ORF">CFK41_14495</name>
</gene>
<evidence type="ECO:0008006" key="4">
    <source>
        <dbReference type="Google" id="ProtNLM"/>
    </source>
</evidence>
<evidence type="ECO:0000313" key="2">
    <source>
        <dbReference type="EMBL" id="ATG55851.1"/>
    </source>
</evidence>
<dbReference type="PANTHER" id="PTHR18964">
    <property type="entry name" value="ROK (REPRESSOR, ORF, KINASE) FAMILY"/>
    <property type="match status" value="1"/>
</dbReference>
<dbReference type="Gene3D" id="1.10.10.10">
    <property type="entry name" value="Winged helix-like DNA-binding domain superfamily/Winged helix DNA-binding domain"/>
    <property type="match status" value="1"/>
</dbReference>
<organism evidence="2 3">
    <name type="scientific">Brachybacterium ginsengisoli</name>
    <dbReference type="NCBI Taxonomy" id="1331682"/>
    <lineage>
        <taxon>Bacteria</taxon>
        <taxon>Bacillati</taxon>
        <taxon>Actinomycetota</taxon>
        <taxon>Actinomycetes</taxon>
        <taxon>Micrococcales</taxon>
        <taxon>Dermabacteraceae</taxon>
        <taxon>Brachybacterium</taxon>
    </lineage>
</organism>
<keyword evidence="3" id="KW-1185">Reference proteome</keyword>
<proteinExistence type="inferred from homology"/>
<evidence type="ECO:0000313" key="3">
    <source>
        <dbReference type="Proteomes" id="UP000217889"/>
    </source>
</evidence>
<accession>A0A291H057</accession>
<dbReference type="InterPro" id="IPR036388">
    <property type="entry name" value="WH-like_DNA-bd_sf"/>
</dbReference>
<name>A0A291H057_9MICO</name>
<dbReference type="Pfam" id="PF00480">
    <property type="entry name" value="ROK"/>
    <property type="match status" value="1"/>
</dbReference>